<keyword evidence="9 10" id="KW-0968">Cytoplasmic vesicle</keyword>
<evidence type="ECO:0000256" key="7">
    <source>
        <dbReference type="ARBA" id="ARBA00023034"/>
    </source>
</evidence>
<comment type="caution">
    <text evidence="14">The sequence shown here is derived from an EMBL/GenBank/DDBJ whole genome shotgun (WGS) entry which is preliminary data.</text>
</comment>
<dbReference type="InterPro" id="IPR027059">
    <property type="entry name" value="Coatomer_dsu"/>
</dbReference>
<feature type="region of interest" description="Disordered" evidence="12">
    <location>
        <begin position="217"/>
        <end position="248"/>
    </location>
</feature>
<dbReference type="GO" id="GO:0015031">
    <property type="term" value="P:protein transport"/>
    <property type="evidence" value="ECO:0007669"/>
    <property type="project" value="UniProtKB-KW"/>
</dbReference>
<dbReference type="InterPro" id="IPR011012">
    <property type="entry name" value="Longin-like_dom_sf"/>
</dbReference>
<reference evidence="14" key="1">
    <citation type="submission" date="2020-05" db="EMBL/GenBank/DDBJ databases">
        <title>Phylogenomic resolution of chytrid fungi.</title>
        <authorList>
            <person name="Stajich J.E."/>
            <person name="Amses K."/>
            <person name="Simmons R."/>
            <person name="Seto K."/>
            <person name="Myers J."/>
            <person name="Bonds A."/>
            <person name="Quandt C.A."/>
            <person name="Barry K."/>
            <person name="Liu P."/>
            <person name="Grigoriev I."/>
            <person name="Longcore J.E."/>
            <person name="James T.Y."/>
        </authorList>
    </citation>
    <scope>NUCLEOTIDE SEQUENCE</scope>
    <source>
        <strain evidence="14">JEL0476</strain>
    </source>
</reference>
<feature type="domain" description="MHD" evidence="13">
    <location>
        <begin position="285"/>
        <end position="520"/>
    </location>
</feature>
<keyword evidence="4 10" id="KW-0963">Cytoplasm</keyword>
<dbReference type="SUPFAM" id="SSF49447">
    <property type="entry name" value="Second domain of Mu2 adaptin subunit (ap50) of ap2 adaptor"/>
    <property type="match status" value="1"/>
</dbReference>
<proteinExistence type="inferred from homology"/>
<evidence type="ECO:0000256" key="1">
    <source>
        <dbReference type="ARBA" id="ARBA00010516"/>
    </source>
</evidence>
<dbReference type="InterPro" id="IPR036168">
    <property type="entry name" value="AP2_Mu_C_sf"/>
</dbReference>
<name>A0AAD5XWQ1_9FUNG</name>
<evidence type="ECO:0000256" key="6">
    <source>
        <dbReference type="ARBA" id="ARBA00022927"/>
    </source>
</evidence>
<dbReference type="InterPro" id="IPR028565">
    <property type="entry name" value="MHD"/>
</dbReference>
<dbReference type="FunFam" id="2.60.40.1170:FF:000007">
    <property type="entry name" value="Coatomer subunit delta"/>
    <property type="match status" value="1"/>
</dbReference>
<dbReference type="AlphaFoldDB" id="A0AAD5XWQ1"/>
<dbReference type="SUPFAM" id="SSF64356">
    <property type="entry name" value="SNARE-like"/>
    <property type="match status" value="1"/>
</dbReference>
<dbReference type="Gene3D" id="2.60.40.1170">
    <property type="entry name" value="Mu homology domain, subdomain B"/>
    <property type="match status" value="2"/>
</dbReference>
<evidence type="ECO:0000256" key="10">
    <source>
        <dbReference type="RuleBase" id="RU364018"/>
    </source>
</evidence>
<evidence type="ECO:0000256" key="2">
    <source>
        <dbReference type="ARBA" id="ARBA00011775"/>
    </source>
</evidence>
<dbReference type="GO" id="GO:0006888">
    <property type="term" value="P:endoplasmic reticulum to Golgi vesicle-mediated transport"/>
    <property type="evidence" value="ECO:0007669"/>
    <property type="project" value="TreeGrafter"/>
</dbReference>
<dbReference type="Pfam" id="PF01217">
    <property type="entry name" value="Clat_adaptor_s"/>
    <property type="match status" value="1"/>
</dbReference>
<keyword evidence="7 10" id="KW-0333">Golgi apparatus</keyword>
<accession>A0AAD5XWQ1</accession>
<sequence>MPRARIEGLLASFPKLISTGDQHTFVETDSVRYVYQPLEDLFMVLVTNKNSNILQDIDTLHLFSRVVSEHCKNVDEKEVSRQAFDLLSLFDEIISLGYRENVSLSQIRTISEMESHEEKVQAEIERNKEKEAKQELDRKVRLIDHQKREAKREADSGRRTGGYGGSSGGFGNNSSSYSSSNVGYGNSSNNYGNTNSGGFGNNSSSYGNTNYSSSSYGNNDFAKNTSQPSNTASSPVKKGMQLGKKSNQQSLVEAIKTEEGVADMAQSPFANRNTTAAAHAPVGPTESVSVIIEEKISVVANRDGGIQNMEVIGNVNLNITDPAKSHLKIIMDLSNDSGIQYKTNPNVDKKLFSQGIIALRDPSKSFPLNQKLGLLRWRYVTKDDSLIPLSINCWPSPTGSGTCDVNIEYELQKSDMELRDVIISIPFPGNSPPSIGDVEGDYFIDKQKRQIDWQLPLIDNSNASGVLEFTVNSDDTNAFFPVNVIFNSVKTFCDVKVVDVVEFNSGSPIQSSKEVLLTTD</sequence>
<evidence type="ECO:0000256" key="4">
    <source>
        <dbReference type="ARBA" id="ARBA00022490"/>
    </source>
</evidence>
<dbReference type="CDD" id="cd14830">
    <property type="entry name" value="Delta_COP_N"/>
    <property type="match status" value="1"/>
</dbReference>
<dbReference type="CDD" id="cd09254">
    <property type="entry name" value="AP_delta-COPI_MHD"/>
    <property type="match status" value="1"/>
</dbReference>
<comment type="subunit">
    <text evidence="2 10">Oligomeric complex that consists of at least the alpha, beta, beta', gamma, delta, epsilon and zeta subunits.</text>
</comment>
<feature type="compositionally biased region" description="Gly residues" evidence="12">
    <location>
        <begin position="159"/>
        <end position="171"/>
    </location>
</feature>
<keyword evidence="15" id="KW-1185">Reference proteome</keyword>
<dbReference type="PANTHER" id="PTHR10121">
    <property type="entry name" value="COATOMER SUBUNIT DELTA"/>
    <property type="match status" value="1"/>
</dbReference>
<evidence type="ECO:0000313" key="14">
    <source>
        <dbReference type="EMBL" id="KAJ3201835.1"/>
    </source>
</evidence>
<keyword evidence="8 10" id="KW-0472">Membrane</keyword>
<keyword evidence="3 10" id="KW-0813">Transport</keyword>
<evidence type="ECO:0000256" key="3">
    <source>
        <dbReference type="ARBA" id="ARBA00022448"/>
    </source>
</evidence>
<dbReference type="FunFam" id="3.30.450.60:FF:000003">
    <property type="entry name" value="Coatomer subunit delta"/>
    <property type="match status" value="1"/>
</dbReference>
<dbReference type="GO" id="GO:0000139">
    <property type="term" value="C:Golgi membrane"/>
    <property type="evidence" value="ECO:0007669"/>
    <property type="project" value="UniProtKB-SubCell"/>
</dbReference>
<keyword evidence="6 10" id="KW-0653">Protein transport</keyword>
<gene>
    <name evidence="14" type="primary">ARCN1</name>
    <name evidence="14" type="ORF">HK099_002077</name>
</gene>
<feature type="compositionally biased region" description="Low complexity" evidence="12">
    <location>
        <begin position="172"/>
        <end position="181"/>
    </location>
</feature>
<dbReference type="Gene3D" id="3.30.450.60">
    <property type="match status" value="1"/>
</dbReference>
<feature type="non-terminal residue" evidence="14">
    <location>
        <position position="1"/>
    </location>
</feature>
<comment type="similarity">
    <text evidence="1 10">Belongs to the adaptor complexes medium subunit family. Delta-COP subfamily.</text>
</comment>
<dbReference type="PANTHER" id="PTHR10121:SF0">
    <property type="entry name" value="COATOMER SUBUNIT DELTA"/>
    <property type="match status" value="1"/>
</dbReference>
<evidence type="ECO:0000256" key="5">
    <source>
        <dbReference type="ARBA" id="ARBA00022892"/>
    </source>
</evidence>
<evidence type="ECO:0000313" key="15">
    <source>
        <dbReference type="Proteomes" id="UP001211065"/>
    </source>
</evidence>
<feature type="compositionally biased region" description="Basic and acidic residues" evidence="12">
    <location>
        <begin position="114"/>
        <end position="158"/>
    </location>
</feature>
<dbReference type="PROSITE" id="PS51072">
    <property type="entry name" value="MHD"/>
    <property type="match status" value="1"/>
</dbReference>
<protein>
    <recommendedName>
        <fullName evidence="10">Coatomer subunit delta</fullName>
    </recommendedName>
</protein>
<dbReference type="InterPro" id="IPR022775">
    <property type="entry name" value="AP_mu_sigma_su"/>
</dbReference>
<comment type="function">
    <text evidence="10">The coatomer is a cytosolic protein complex that binds to dilysine motifs and reversibly associates with Golgi non-clathrin-coated vesicles, which further mediate biosynthetic protein transport from the ER, via the Golgi up to the trans Golgi network. Coatomer complex is required for budding from Golgi membranes, and is essential for the retrograde Golgi-to-ER transport of dilysine-tagged proteins.</text>
</comment>
<dbReference type="GO" id="GO:0006890">
    <property type="term" value="P:retrograde vesicle-mediated transport, Golgi to endoplasmic reticulum"/>
    <property type="evidence" value="ECO:0007669"/>
    <property type="project" value="UniProtKB-UniRule"/>
</dbReference>
<keyword evidence="5 10" id="KW-0931">ER-Golgi transport</keyword>
<dbReference type="Pfam" id="PF00928">
    <property type="entry name" value="Adap_comp_sub"/>
    <property type="match status" value="1"/>
</dbReference>
<feature type="region of interest" description="Disordered" evidence="12">
    <location>
        <begin position="114"/>
        <end position="181"/>
    </location>
</feature>
<dbReference type="GO" id="GO:0030126">
    <property type="term" value="C:COPI vesicle coat"/>
    <property type="evidence" value="ECO:0007669"/>
    <property type="project" value="UniProtKB-UniRule"/>
</dbReference>
<comment type="subcellular location">
    <subcellularLocation>
        <location evidence="10 11">Cytoplasm</location>
    </subcellularLocation>
    <subcellularLocation>
        <location evidence="10 11">Cytoplasmic vesicle</location>
        <location evidence="10 11">COPI-coated vesicle membrane</location>
        <topology evidence="10 11">Peripheral membrane protein</topology>
        <orientation evidence="10 11">Cytoplasmic side</orientation>
    </subcellularLocation>
    <subcellularLocation>
        <location evidence="10 11">Golgi apparatus membrane</location>
        <topology evidence="10 11">Peripheral membrane protein</topology>
        <orientation evidence="10 11">Cytoplasmic side</orientation>
    </subcellularLocation>
</comment>
<evidence type="ECO:0000256" key="11">
    <source>
        <dbReference type="RuleBase" id="RU366052"/>
    </source>
</evidence>
<feature type="compositionally biased region" description="Polar residues" evidence="12">
    <location>
        <begin position="221"/>
        <end position="234"/>
    </location>
</feature>
<evidence type="ECO:0000256" key="12">
    <source>
        <dbReference type="SAM" id="MobiDB-lite"/>
    </source>
</evidence>
<dbReference type="Proteomes" id="UP001211065">
    <property type="component" value="Unassembled WGS sequence"/>
</dbReference>
<evidence type="ECO:0000256" key="8">
    <source>
        <dbReference type="ARBA" id="ARBA00023136"/>
    </source>
</evidence>
<dbReference type="EMBL" id="JADGJW010001665">
    <property type="protein sequence ID" value="KAJ3201835.1"/>
    <property type="molecule type" value="Genomic_DNA"/>
</dbReference>
<dbReference type="CDD" id="cd22249">
    <property type="entry name" value="UDM1_RNF168_RNF169-like"/>
    <property type="match status" value="1"/>
</dbReference>
<organism evidence="14 15">
    <name type="scientific">Clydaea vesicula</name>
    <dbReference type="NCBI Taxonomy" id="447962"/>
    <lineage>
        <taxon>Eukaryota</taxon>
        <taxon>Fungi</taxon>
        <taxon>Fungi incertae sedis</taxon>
        <taxon>Chytridiomycota</taxon>
        <taxon>Chytridiomycota incertae sedis</taxon>
        <taxon>Chytridiomycetes</taxon>
        <taxon>Lobulomycetales</taxon>
        <taxon>Lobulomycetaceae</taxon>
        <taxon>Clydaea</taxon>
    </lineage>
</organism>
<dbReference type="GO" id="GO:0051645">
    <property type="term" value="P:Golgi localization"/>
    <property type="evidence" value="ECO:0007669"/>
    <property type="project" value="TreeGrafter"/>
</dbReference>
<evidence type="ECO:0000259" key="13">
    <source>
        <dbReference type="PROSITE" id="PS51072"/>
    </source>
</evidence>
<evidence type="ECO:0000256" key="9">
    <source>
        <dbReference type="ARBA" id="ARBA00023329"/>
    </source>
</evidence>